<sequence length="134" mass="13468">MHFTLPSVLFLVGMASALPSQGSGIASVKRSNATTVEKVHQAAAALSGTTVDNQSETSDCVGSLLCCGSLTTPLDHIVDPILEDLGIDAANVVGSVGLLCDPYESSTCSSAPQCCTEANLLGGTLALGCAALKN</sequence>
<feature type="signal peptide" evidence="2">
    <location>
        <begin position="1"/>
        <end position="17"/>
    </location>
</feature>
<dbReference type="GO" id="GO:0005199">
    <property type="term" value="F:structural constituent of cell wall"/>
    <property type="evidence" value="ECO:0007669"/>
    <property type="project" value="InterPro"/>
</dbReference>
<reference evidence="3" key="2">
    <citation type="journal article" date="2023" name="IMA Fungus">
        <title>Comparative genomic study of the Penicillium genus elucidates a diverse pangenome and 15 lateral gene transfer events.</title>
        <authorList>
            <person name="Petersen C."/>
            <person name="Sorensen T."/>
            <person name="Nielsen M.R."/>
            <person name="Sondergaard T.E."/>
            <person name="Sorensen J.L."/>
            <person name="Fitzpatrick D.A."/>
            <person name="Frisvad J.C."/>
            <person name="Nielsen K.L."/>
        </authorList>
    </citation>
    <scope>NUCLEOTIDE SEQUENCE</scope>
    <source>
        <strain evidence="3">IBT 30069</strain>
    </source>
</reference>
<protein>
    <recommendedName>
        <fullName evidence="2">Hydrophobin</fullName>
    </recommendedName>
</protein>
<dbReference type="InterPro" id="IPR001338">
    <property type="entry name" value="Class_I_Hydrophobin"/>
</dbReference>
<proteinExistence type="inferred from homology"/>
<dbReference type="Pfam" id="PF01185">
    <property type="entry name" value="Hydrophobin"/>
    <property type="match status" value="1"/>
</dbReference>
<evidence type="ECO:0000256" key="1">
    <source>
        <dbReference type="ARBA" id="ARBA00023157"/>
    </source>
</evidence>
<dbReference type="AlphaFoldDB" id="A0A9W9EG82"/>
<evidence type="ECO:0000313" key="4">
    <source>
        <dbReference type="Proteomes" id="UP001149165"/>
    </source>
</evidence>
<dbReference type="EMBL" id="JAPQKH010000011">
    <property type="protein sequence ID" value="KAJ5081248.1"/>
    <property type="molecule type" value="Genomic_DNA"/>
</dbReference>
<evidence type="ECO:0000256" key="2">
    <source>
        <dbReference type="RuleBase" id="RU365009"/>
    </source>
</evidence>
<dbReference type="CDD" id="cd23507">
    <property type="entry name" value="hydrophobin_I"/>
    <property type="match status" value="1"/>
</dbReference>
<reference evidence="3" key="1">
    <citation type="submission" date="2022-11" db="EMBL/GenBank/DDBJ databases">
        <authorList>
            <person name="Petersen C."/>
        </authorList>
    </citation>
    <scope>NUCLEOTIDE SEQUENCE</scope>
    <source>
        <strain evidence="3">IBT 30069</strain>
    </source>
</reference>
<keyword evidence="2" id="KW-0732">Signal</keyword>
<organism evidence="3 4">
    <name type="scientific">Penicillium angulare</name>
    <dbReference type="NCBI Taxonomy" id="116970"/>
    <lineage>
        <taxon>Eukaryota</taxon>
        <taxon>Fungi</taxon>
        <taxon>Dikarya</taxon>
        <taxon>Ascomycota</taxon>
        <taxon>Pezizomycotina</taxon>
        <taxon>Eurotiomycetes</taxon>
        <taxon>Eurotiomycetidae</taxon>
        <taxon>Eurotiales</taxon>
        <taxon>Aspergillaceae</taxon>
        <taxon>Penicillium</taxon>
    </lineage>
</organism>
<accession>A0A9W9EG82</accession>
<dbReference type="GO" id="GO:0009277">
    <property type="term" value="C:fungal-type cell wall"/>
    <property type="evidence" value="ECO:0007669"/>
    <property type="project" value="InterPro"/>
</dbReference>
<keyword evidence="1 2" id="KW-1015">Disulfide bond</keyword>
<keyword evidence="2" id="KW-0134">Cell wall</keyword>
<dbReference type="Proteomes" id="UP001149165">
    <property type="component" value="Unassembled WGS sequence"/>
</dbReference>
<comment type="caution">
    <text evidence="3">The sequence shown here is derived from an EMBL/GenBank/DDBJ whole genome shotgun (WGS) entry which is preliminary data.</text>
</comment>
<dbReference type="OrthoDB" id="4225815at2759"/>
<keyword evidence="2" id="KW-0964">Secreted</keyword>
<name>A0A9W9EG82_9EURO</name>
<keyword evidence="4" id="KW-1185">Reference proteome</keyword>
<feature type="chain" id="PRO_5041014383" description="Hydrophobin" evidence="2">
    <location>
        <begin position="18"/>
        <end position="134"/>
    </location>
</feature>
<gene>
    <name evidence="3" type="ORF">N7456_013486</name>
</gene>
<comment type="subcellular location">
    <subcellularLocation>
        <location evidence="2">Secreted</location>
        <location evidence="2">Cell wall</location>
    </subcellularLocation>
</comment>
<evidence type="ECO:0000313" key="3">
    <source>
        <dbReference type="EMBL" id="KAJ5081248.1"/>
    </source>
</evidence>
<comment type="similarity">
    <text evidence="2">Belongs to the fungal hydrophobin family.</text>
</comment>